<protein>
    <recommendedName>
        <fullName evidence="6">O-antigen ligase-related domain-containing protein</fullName>
    </recommendedName>
</protein>
<evidence type="ECO:0000256" key="5">
    <source>
        <dbReference type="SAM" id="Phobius"/>
    </source>
</evidence>
<evidence type="ECO:0000256" key="4">
    <source>
        <dbReference type="ARBA" id="ARBA00023136"/>
    </source>
</evidence>
<name>X1TPA5_9ZZZZ</name>
<accession>X1TPA5</accession>
<dbReference type="Pfam" id="PF04932">
    <property type="entry name" value="Wzy_C"/>
    <property type="match status" value="1"/>
</dbReference>
<dbReference type="InterPro" id="IPR007016">
    <property type="entry name" value="O-antigen_ligase-rel_domated"/>
</dbReference>
<feature type="transmembrane region" description="Helical" evidence="5">
    <location>
        <begin position="36"/>
        <end position="58"/>
    </location>
</feature>
<feature type="transmembrane region" description="Helical" evidence="5">
    <location>
        <begin position="158"/>
        <end position="177"/>
    </location>
</feature>
<sequence>DSLTVSIKELPLFLMGPCLYFIIVNNLNYSKHVDQILTAIFIIGGLFGIYGILQYFGIDFSFWEGNFGRQKVSGLFGNVNYFAEYLIIPLPIIIAFFLASRKKIFNIFVLLAIFTMGESLIFTFTRSSYLGFAVSLIFMFLLFLKIQGKKFIYKNNKIIILIIEAIVIITIALFIMANPIDKSQINLSEFEERISIPKVSASSSFASRIATWKFTTLMIRDNPLLGSGLGTFEYNTLKYQAKLFDQGQNRTIYPYGFAQKAHNEYLQLWAELGIIGLSIFIWLMVSYFNY</sequence>
<dbReference type="InterPro" id="IPR051533">
    <property type="entry name" value="WaaL-like"/>
</dbReference>
<organism evidence="7">
    <name type="scientific">marine sediment metagenome</name>
    <dbReference type="NCBI Taxonomy" id="412755"/>
    <lineage>
        <taxon>unclassified sequences</taxon>
        <taxon>metagenomes</taxon>
        <taxon>ecological metagenomes</taxon>
    </lineage>
</organism>
<feature type="non-terminal residue" evidence="7">
    <location>
        <position position="290"/>
    </location>
</feature>
<reference evidence="7" key="1">
    <citation type="journal article" date="2014" name="Front. Microbiol.">
        <title>High frequency of phylogenetically diverse reductive dehalogenase-homologous genes in deep subseafloor sedimentary metagenomes.</title>
        <authorList>
            <person name="Kawai M."/>
            <person name="Futagami T."/>
            <person name="Toyoda A."/>
            <person name="Takaki Y."/>
            <person name="Nishi S."/>
            <person name="Hori S."/>
            <person name="Arai W."/>
            <person name="Tsubouchi T."/>
            <person name="Morono Y."/>
            <person name="Uchiyama I."/>
            <person name="Ito T."/>
            <person name="Fujiyama A."/>
            <person name="Inagaki F."/>
            <person name="Takami H."/>
        </authorList>
    </citation>
    <scope>NUCLEOTIDE SEQUENCE</scope>
    <source>
        <strain evidence="7">Expedition CK06-06</strain>
    </source>
</reference>
<comment type="subcellular location">
    <subcellularLocation>
        <location evidence="1">Membrane</location>
        <topology evidence="1">Multi-pass membrane protein</topology>
    </subcellularLocation>
</comment>
<keyword evidence="2 5" id="KW-0812">Transmembrane</keyword>
<gene>
    <name evidence="7" type="ORF">S12H4_26892</name>
</gene>
<comment type="caution">
    <text evidence="7">The sequence shown here is derived from an EMBL/GenBank/DDBJ whole genome shotgun (WGS) entry which is preliminary data.</text>
</comment>
<dbReference type="GO" id="GO:0016020">
    <property type="term" value="C:membrane"/>
    <property type="evidence" value="ECO:0007669"/>
    <property type="project" value="UniProtKB-SubCell"/>
</dbReference>
<feature type="domain" description="O-antigen ligase-related" evidence="6">
    <location>
        <begin position="112"/>
        <end position="281"/>
    </location>
</feature>
<proteinExistence type="predicted"/>
<feature type="transmembrane region" description="Helical" evidence="5">
    <location>
        <begin position="129"/>
        <end position="146"/>
    </location>
</feature>
<dbReference type="PANTHER" id="PTHR37422:SF13">
    <property type="entry name" value="LIPOPOLYSACCHARIDE BIOSYNTHESIS PROTEIN PA4999-RELATED"/>
    <property type="match status" value="1"/>
</dbReference>
<feature type="transmembrane region" description="Helical" evidence="5">
    <location>
        <begin position="78"/>
        <end position="98"/>
    </location>
</feature>
<evidence type="ECO:0000259" key="6">
    <source>
        <dbReference type="Pfam" id="PF04932"/>
    </source>
</evidence>
<evidence type="ECO:0000256" key="3">
    <source>
        <dbReference type="ARBA" id="ARBA00022989"/>
    </source>
</evidence>
<evidence type="ECO:0000256" key="1">
    <source>
        <dbReference type="ARBA" id="ARBA00004141"/>
    </source>
</evidence>
<feature type="transmembrane region" description="Helical" evidence="5">
    <location>
        <begin position="268"/>
        <end position="288"/>
    </location>
</feature>
<evidence type="ECO:0000313" key="7">
    <source>
        <dbReference type="EMBL" id="GAI93201.1"/>
    </source>
</evidence>
<keyword evidence="4 5" id="KW-0472">Membrane</keyword>
<feature type="transmembrane region" description="Helical" evidence="5">
    <location>
        <begin position="12"/>
        <end position="29"/>
    </location>
</feature>
<dbReference type="EMBL" id="BARW01015304">
    <property type="protein sequence ID" value="GAI93201.1"/>
    <property type="molecule type" value="Genomic_DNA"/>
</dbReference>
<dbReference type="AlphaFoldDB" id="X1TPA5"/>
<keyword evidence="3 5" id="KW-1133">Transmembrane helix</keyword>
<feature type="transmembrane region" description="Helical" evidence="5">
    <location>
        <begin position="105"/>
        <end position="123"/>
    </location>
</feature>
<feature type="non-terminal residue" evidence="7">
    <location>
        <position position="1"/>
    </location>
</feature>
<evidence type="ECO:0000256" key="2">
    <source>
        <dbReference type="ARBA" id="ARBA00022692"/>
    </source>
</evidence>
<dbReference type="PANTHER" id="PTHR37422">
    <property type="entry name" value="TEICHURONIC ACID BIOSYNTHESIS PROTEIN TUAE"/>
    <property type="match status" value="1"/>
</dbReference>